<evidence type="ECO:0000313" key="3">
    <source>
        <dbReference type="EMBL" id="CBK64756.1"/>
    </source>
</evidence>
<evidence type="ECO:0000256" key="1">
    <source>
        <dbReference type="SAM" id="MobiDB-lite"/>
    </source>
</evidence>
<dbReference type="PANTHER" id="PTHR43830:SF3">
    <property type="entry name" value="PROTEIN PSP1"/>
    <property type="match status" value="1"/>
</dbReference>
<dbReference type="PROSITE" id="PS51411">
    <property type="entry name" value="PSP1_C"/>
    <property type="match status" value="1"/>
</dbReference>
<dbReference type="KEGG" id="ash:AL1_25500"/>
<keyword evidence="4" id="KW-1185">Reference proteome</keyword>
<dbReference type="STRING" id="717959.AL1_25500"/>
<dbReference type="NCBIfam" id="NF041131">
    <property type="entry name" value="RicT_YaaT_fam"/>
    <property type="match status" value="1"/>
</dbReference>
<dbReference type="OrthoDB" id="9779344at2"/>
<evidence type="ECO:0000259" key="2">
    <source>
        <dbReference type="PROSITE" id="PS51411"/>
    </source>
</evidence>
<protein>
    <submittedName>
        <fullName evidence="3">Uncharacterized homolog of PSP1</fullName>
    </submittedName>
</protein>
<feature type="region of interest" description="Disordered" evidence="1">
    <location>
        <begin position="334"/>
        <end position="525"/>
    </location>
</feature>
<dbReference type="GO" id="GO:0005737">
    <property type="term" value="C:cytoplasm"/>
    <property type="evidence" value="ECO:0007669"/>
    <property type="project" value="TreeGrafter"/>
</dbReference>
<sequence>MDTEKRHTGACKPEVGRGCAFCNCGSEPEAKLCDGCFKLHETAWLDEYPVNMPSDIVEVRFKNTRRSFYQNVNNLDLKRGDIVAVEASPGHDIGVVSLTGDLVARQMRRTGFNPYNGEYKKIYRKAKPYDIEKWQEAIALEHETMIASRQIAADMGLNMKIGDVEYQGDKIKAIFYYIADERVDFRELIKVFAERFHIRIEMKQIGARQEAGRIGGLGACGRELCCASWMSSFSSVTTGAARVQDISLNPQKLAGQCSKLKCCMMYEYDTYVDARKEFPRLREPLQAAEGEWFCVKSDVLAGTMTFSSSKEAMANVTTLPVSRVREIMALNRQGKKVERLQDADDIRPEIEEPTYRSEEDSITRFDQAKRRKRGGRNNKGRGEQGRPAGQNGQTPQESGGETRQPREGQPGRPDRQPRRNDRPRNGGNGGNGGERQNGGNGERPHNGNGRGDNNRGENNGREPRENNGREPRENNGGGREGGNRSRNNRNRRRGNGNNGGNAPAGNNGNGGGSEGGNNGGTHQNQ</sequence>
<dbReference type="RefSeq" id="WP_015547566.1">
    <property type="nucleotide sequence ID" value="NC_021030.1"/>
</dbReference>
<dbReference type="HOGENOM" id="CLU_033149_1_0_10"/>
<accession>D4IP94</accession>
<dbReference type="GeneID" id="92757716"/>
<dbReference type="PANTHER" id="PTHR43830">
    <property type="entry name" value="PROTEIN PSP1"/>
    <property type="match status" value="1"/>
</dbReference>
<name>D4IP94_9BACT</name>
<dbReference type="EMBL" id="FP929032">
    <property type="protein sequence ID" value="CBK64756.1"/>
    <property type="molecule type" value="Genomic_DNA"/>
</dbReference>
<feature type="compositionally biased region" description="Basic and acidic residues" evidence="1">
    <location>
        <begin position="412"/>
        <end position="424"/>
    </location>
</feature>
<gene>
    <name evidence="3" type="ORF">AL1_25500</name>
</gene>
<feature type="domain" description="PSP1 C-terminal" evidence="2">
    <location>
        <begin position="120"/>
        <end position="205"/>
    </location>
</feature>
<dbReference type="InterPro" id="IPR047767">
    <property type="entry name" value="PSP1-like"/>
</dbReference>
<dbReference type="BioCyc" id="ASHA717959:AL1_RS12020-MONOMER"/>
<reference evidence="3 4" key="1">
    <citation type="submission" date="2010-03" db="EMBL/GenBank/DDBJ databases">
        <title>The genome sequence of Alistipes shahii WAL 8301.</title>
        <authorList>
            <consortium name="metaHIT consortium -- http://www.metahit.eu/"/>
            <person name="Pajon A."/>
            <person name="Turner K."/>
            <person name="Parkhill J."/>
        </authorList>
    </citation>
    <scope>NUCLEOTIDE SEQUENCE [LARGE SCALE GENOMIC DNA]</scope>
    <source>
        <strain evidence="3 4">WAL 8301</strain>
    </source>
</reference>
<dbReference type="Proteomes" id="UP000008794">
    <property type="component" value="Chromosome"/>
</dbReference>
<reference evidence="3 4" key="2">
    <citation type="submission" date="2010-03" db="EMBL/GenBank/DDBJ databases">
        <authorList>
            <person name="Pajon A."/>
        </authorList>
    </citation>
    <scope>NUCLEOTIDE SEQUENCE [LARGE SCALE GENOMIC DNA]</scope>
    <source>
        <strain evidence="3 4">WAL 8301</strain>
    </source>
</reference>
<feature type="compositionally biased region" description="Polar residues" evidence="1">
    <location>
        <begin position="390"/>
        <end position="401"/>
    </location>
</feature>
<dbReference type="InterPro" id="IPR007557">
    <property type="entry name" value="PSP1_C"/>
</dbReference>
<organism evidence="3 4">
    <name type="scientific">Alistipes shahii WAL 8301</name>
    <dbReference type="NCBI Taxonomy" id="717959"/>
    <lineage>
        <taxon>Bacteria</taxon>
        <taxon>Pseudomonadati</taxon>
        <taxon>Bacteroidota</taxon>
        <taxon>Bacteroidia</taxon>
        <taxon>Bacteroidales</taxon>
        <taxon>Rikenellaceae</taxon>
        <taxon>Alistipes</taxon>
    </lineage>
</organism>
<dbReference type="PATRIC" id="fig|717959.3.peg.1062"/>
<proteinExistence type="predicted"/>
<dbReference type="Pfam" id="PF04468">
    <property type="entry name" value="PSP1"/>
    <property type="match status" value="1"/>
</dbReference>
<feature type="compositionally biased region" description="Gly residues" evidence="1">
    <location>
        <begin position="426"/>
        <end position="441"/>
    </location>
</feature>
<evidence type="ECO:0000313" key="4">
    <source>
        <dbReference type="Proteomes" id="UP000008794"/>
    </source>
</evidence>
<feature type="compositionally biased region" description="Basic and acidic residues" evidence="1">
    <location>
        <begin position="335"/>
        <end position="368"/>
    </location>
</feature>
<feature type="compositionally biased region" description="Gly residues" evidence="1">
    <location>
        <begin position="507"/>
        <end position="519"/>
    </location>
</feature>
<feature type="compositionally biased region" description="Basic residues" evidence="1">
    <location>
        <begin position="369"/>
        <end position="379"/>
    </location>
</feature>
<dbReference type="AlphaFoldDB" id="D4IP94"/>
<feature type="compositionally biased region" description="Basic and acidic residues" evidence="1">
    <location>
        <begin position="452"/>
        <end position="473"/>
    </location>
</feature>